<dbReference type="Gene3D" id="1.20.120.1490">
    <property type="match status" value="1"/>
</dbReference>
<accession>A0A916SEM6</accession>
<name>A0A916SEM6_9BURK</name>
<dbReference type="RefSeq" id="WP_188707929.1">
    <property type="nucleotide sequence ID" value="NZ_BMIG01000005.1"/>
</dbReference>
<dbReference type="AlphaFoldDB" id="A0A916SEM6"/>
<protein>
    <recommendedName>
        <fullName evidence="4">Periplasmic heavy metal sensor</fullName>
    </recommendedName>
</protein>
<comment type="caution">
    <text evidence="2">The sequence shown here is derived from an EMBL/GenBank/DDBJ whole genome shotgun (WGS) entry which is preliminary data.</text>
</comment>
<sequence length="198" mass="21476">MKTKNAIKLVAAYTLLTWGTATFSQHSSTGHGVGQRQASAASPYAGQQKRDIKSLSETQTEDLLAGKGMELAKAAELNGYPGPMHTLELAQDLALSDLQQQATQALMNRHKTDARRIGAELVEAERLLDQAFSTRQITPAGLTSHTERIAQLQAALRASHLQTHLQQTALLTPQQISRYAELRGYTSGAPTVPSSHKH</sequence>
<dbReference type="EMBL" id="BMIG01000005">
    <property type="protein sequence ID" value="GGA96482.1"/>
    <property type="molecule type" value="Genomic_DNA"/>
</dbReference>
<keyword evidence="3" id="KW-1185">Reference proteome</keyword>
<evidence type="ECO:0000313" key="2">
    <source>
        <dbReference type="EMBL" id="GGA96482.1"/>
    </source>
</evidence>
<reference evidence="2" key="1">
    <citation type="journal article" date="2014" name="Int. J. Syst. Evol. Microbiol.">
        <title>Complete genome sequence of Corynebacterium casei LMG S-19264T (=DSM 44701T), isolated from a smear-ripened cheese.</title>
        <authorList>
            <consortium name="US DOE Joint Genome Institute (JGI-PGF)"/>
            <person name="Walter F."/>
            <person name="Albersmeier A."/>
            <person name="Kalinowski J."/>
            <person name="Ruckert C."/>
        </authorList>
    </citation>
    <scope>NUCLEOTIDE SEQUENCE</scope>
    <source>
        <strain evidence="2">CGMCC 1.15322</strain>
    </source>
</reference>
<feature type="region of interest" description="Disordered" evidence="1">
    <location>
        <begin position="26"/>
        <end position="56"/>
    </location>
</feature>
<proteinExistence type="predicted"/>
<evidence type="ECO:0008006" key="4">
    <source>
        <dbReference type="Google" id="ProtNLM"/>
    </source>
</evidence>
<dbReference type="Proteomes" id="UP000620596">
    <property type="component" value="Unassembled WGS sequence"/>
</dbReference>
<evidence type="ECO:0000256" key="1">
    <source>
        <dbReference type="SAM" id="MobiDB-lite"/>
    </source>
</evidence>
<evidence type="ECO:0000313" key="3">
    <source>
        <dbReference type="Proteomes" id="UP000620596"/>
    </source>
</evidence>
<feature type="compositionally biased region" description="Polar residues" evidence="1">
    <location>
        <begin position="26"/>
        <end position="40"/>
    </location>
</feature>
<gene>
    <name evidence="2" type="ORF">GCM10011496_16910</name>
</gene>
<organism evidence="2 3">
    <name type="scientific">Polaromonas eurypsychrophila</name>
    <dbReference type="NCBI Taxonomy" id="1614635"/>
    <lineage>
        <taxon>Bacteria</taxon>
        <taxon>Pseudomonadati</taxon>
        <taxon>Pseudomonadota</taxon>
        <taxon>Betaproteobacteria</taxon>
        <taxon>Burkholderiales</taxon>
        <taxon>Comamonadaceae</taxon>
        <taxon>Polaromonas</taxon>
    </lineage>
</organism>
<reference evidence="2" key="2">
    <citation type="submission" date="2020-09" db="EMBL/GenBank/DDBJ databases">
        <authorList>
            <person name="Sun Q."/>
            <person name="Zhou Y."/>
        </authorList>
    </citation>
    <scope>NUCLEOTIDE SEQUENCE</scope>
    <source>
        <strain evidence="2">CGMCC 1.15322</strain>
    </source>
</reference>